<organism evidence="1">
    <name type="scientific">marine sediment metagenome</name>
    <dbReference type="NCBI Taxonomy" id="412755"/>
    <lineage>
        <taxon>unclassified sequences</taxon>
        <taxon>metagenomes</taxon>
        <taxon>ecological metagenomes</taxon>
    </lineage>
</organism>
<dbReference type="AlphaFoldDB" id="A0A0F9D2V0"/>
<proteinExistence type="predicted"/>
<reference evidence="1" key="1">
    <citation type="journal article" date="2015" name="Nature">
        <title>Complex archaea that bridge the gap between prokaryotes and eukaryotes.</title>
        <authorList>
            <person name="Spang A."/>
            <person name="Saw J.H."/>
            <person name="Jorgensen S.L."/>
            <person name="Zaremba-Niedzwiedzka K."/>
            <person name="Martijn J."/>
            <person name="Lind A.E."/>
            <person name="van Eijk R."/>
            <person name="Schleper C."/>
            <person name="Guy L."/>
            <person name="Ettema T.J."/>
        </authorList>
    </citation>
    <scope>NUCLEOTIDE SEQUENCE</scope>
</reference>
<dbReference type="EMBL" id="LAZR01033445">
    <property type="protein sequence ID" value="KKL48051.1"/>
    <property type="molecule type" value="Genomic_DNA"/>
</dbReference>
<protein>
    <submittedName>
        <fullName evidence="1">Uncharacterized protein</fullName>
    </submittedName>
</protein>
<name>A0A0F9D2V0_9ZZZZ</name>
<accession>A0A0F9D2V0</accession>
<gene>
    <name evidence="1" type="ORF">LCGC14_2329380</name>
</gene>
<sequence>KNDFVNKEDRVKFYQKRMSLGTTVC</sequence>
<comment type="caution">
    <text evidence="1">The sequence shown here is derived from an EMBL/GenBank/DDBJ whole genome shotgun (WGS) entry which is preliminary data.</text>
</comment>
<feature type="non-terminal residue" evidence="1">
    <location>
        <position position="1"/>
    </location>
</feature>
<evidence type="ECO:0000313" key="1">
    <source>
        <dbReference type="EMBL" id="KKL48051.1"/>
    </source>
</evidence>